<dbReference type="Proteomes" id="UP001207626">
    <property type="component" value="Unassembled WGS sequence"/>
</dbReference>
<comment type="subcellular location">
    <subcellularLocation>
        <location evidence="1">Cell membrane</location>
        <topology evidence="1">Peripheral membrane protein</topology>
    </subcellularLocation>
</comment>
<protein>
    <submittedName>
        <fullName evidence="9">ATP-binding cassette domain-containing protein</fullName>
    </submittedName>
</protein>
<keyword evidence="6 9" id="KW-0067">ATP-binding</keyword>
<keyword evidence="5" id="KW-0547">Nucleotide-binding</keyword>
<dbReference type="PANTHER" id="PTHR43297:SF2">
    <property type="entry name" value="DIPEPTIDE TRANSPORT ATP-BINDING PROTEIN DPPD"/>
    <property type="match status" value="1"/>
</dbReference>
<dbReference type="EMBL" id="JAMDLW010000023">
    <property type="protein sequence ID" value="MCY9521389.1"/>
    <property type="molecule type" value="Genomic_DNA"/>
</dbReference>
<dbReference type="Gene3D" id="3.40.50.300">
    <property type="entry name" value="P-loop containing nucleotide triphosphate hydrolases"/>
    <property type="match status" value="1"/>
</dbReference>
<evidence type="ECO:0000256" key="3">
    <source>
        <dbReference type="ARBA" id="ARBA00022448"/>
    </source>
</evidence>
<dbReference type="RefSeq" id="WP_268601427.1">
    <property type="nucleotide sequence ID" value="NZ_JAMDLV010000006.1"/>
</dbReference>
<accession>A0ABT4DVM3</accession>
<feature type="domain" description="ABC transporter" evidence="8">
    <location>
        <begin position="9"/>
        <end position="254"/>
    </location>
</feature>
<keyword evidence="4" id="KW-1003">Cell membrane</keyword>
<evidence type="ECO:0000313" key="10">
    <source>
        <dbReference type="Proteomes" id="UP001207626"/>
    </source>
</evidence>
<dbReference type="InterPro" id="IPR003593">
    <property type="entry name" value="AAA+_ATPase"/>
</dbReference>
<dbReference type="InterPro" id="IPR050388">
    <property type="entry name" value="ABC_Ni/Peptide_Import"/>
</dbReference>
<evidence type="ECO:0000256" key="6">
    <source>
        <dbReference type="ARBA" id="ARBA00022840"/>
    </source>
</evidence>
<dbReference type="Pfam" id="PF00005">
    <property type="entry name" value="ABC_tran"/>
    <property type="match status" value="1"/>
</dbReference>
<comment type="similarity">
    <text evidence="2">Belongs to the ABC transporter superfamily.</text>
</comment>
<evidence type="ECO:0000256" key="2">
    <source>
        <dbReference type="ARBA" id="ARBA00005417"/>
    </source>
</evidence>
<comment type="caution">
    <text evidence="9">The sequence shown here is derived from an EMBL/GenBank/DDBJ whole genome shotgun (WGS) entry which is preliminary data.</text>
</comment>
<dbReference type="CDD" id="cd03257">
    <property type="entry name" value="ABC_NikE_OppD_transporters"/>
    <property type="match status" value="1"/>
</dbReference>
<dbReference type="SUPFAM" id="SSF52540">
    <property type="entry name" value="P-loop containing nucleoside triphosphate hydrolases"/>
    <property type="match status" value="1"/>
</dbReference>
<dbReference type="PROSITE" id="PS50893">
    <property type="entry name" value="ABC_TRANSPORTER_2"/>
    <property type="match status" value="1"/>
</dbReference>
<sequence>MSRSGEAILSLNRIGVTATSGRRLLRELTFCLQRGEAIGVTGESGSGKTTLLKAVMGVLGKGCAIDGGSIQLEGRDLGALAPAERRQVAGRWIGFVPQLPMTAFDSRLNVGSQIQAIFRKRLGLNRSEAAELARAKLEQVNLPDYERVMASRPGALSGGMLQRAAIAILLGLNPPYILADEPTSALDPDNREAVIKLLQEFKLTSGLLIVSHDTEVLGRICDQVQVLYDGELVEQGSMKELLDRPQHMWTAQFACSAAQQEEGCWLWEKY</sequence>
<keyword evidence="10" id="KW-1185">Reference proteome</keyword>
<evidence type="ECO:0000313" key="9">
    <source>
        <dbReference type="EMBL" id="MCY9521389.1"/>
    </source>
</evidence>
<dbReference type="PANTHER" id="PTHR43297">
    <property type="entry name" value="OLIGOPEPTIDE TRANSPORT ATP-BINDING PROTEIN APPD"/>
    <property type="match status" value="1"/>
</dbReference>
<organism evidence="9 10">
    <name type="scientific">Paenibacillus apiarius</name>
    <dbReference type="NCBI Taxonomy" id="46240"/>
    <lineage>
        <taxon>Bacteria</taxon>
        <taxon>Bacillati</taxon>
        <taxon>Bacillota</taxon>
        <taxon>Bacilli</taxon>
        <taxon>Bacillales</taxon>
        <taxon>Paenibacillaceae</taxon>
        <taxon>Paenibacillus</taxon>
    </lineage>
</organism>
<keyword evidence="7" id="KW-0472">Membrane</keyword>
<evidence type="ECO:0000256" key="1">
    <source>
        <dbReference type="ARBA" id="ARBA00004202"/>
    </source>
</evidence>
<reference evidence="9 10" key="1">
    <citation type="submission" date="2022-05" db="EMBL/GenBank/DDBJ databases">
        <title>Genome Sequencing of Bee-Associated Microbes.</title>
        <authorList>
            <person name="Dunlap C."/>
        </authorList>
    </citation>
    <scope>NUCLEOTIDE SEQUENCE [LARGE SCALE GENOMIC DNA]</scope>
    <source>
        <strain evidence="9 10">NRRL NRS-1438</strain>
    </source>
</reference>
<dbReference type="GO" id="GO:0005524">
    <property type="term" value="F:ATP binding"/>
    <property type="evidence" value="ECO:0007669"/>
    <property type="project" value="UniProtKB-KW"/>
</dbReference>
<dbReference type="InterPro" id="IPR027417">
    <property type="entry name" value="P-loop_NTPase"/>
</dbReference>
<dbReference type="PROSITE" id="PS00211">
    <property type="entry name" value="ABC_TRANSPORTER_1"/>
    <property type="match status" value="1"/>
</dbReference>
<keyword evidence="3" id="KW-0813">Transport</keyword>
<dbReference type="SMART" id="SM00382">
    <property type="entry name" value="AAA"/>
    <property type="match status" value="1"/>
</dbReference>
<dbReference type="InterPro" id="IPR017871">
    <property type="entry name" value="ABC_transporter-like_CS"/>
</dbReference>
<name>A0ABT4DVM3_9BACL</name>
<evidence type="ECO:0000256" key="5">
    <source>
        <dbReference type="ARBA" id="ARBA00022741"/>
    </source>
</evidence>
<evidence type="ECO:0000256" key="7">
    <source>
        <dbReference type="ARBA" id="ARBA00023136"/>
    </source>
</evidence>
<evidence type="ECO:0000259" key="8">
    <source>
        <dbReference type="PROSITE" id="PS50893"/>
    </source>
</evidence>
<evidence type="ECO:0000256" key="4">
    <source>
        <dbReference type="ARBA" id="ARBA00022475"/>
    </source>
</evidence>
<gene>
    <name evidence="9" type="ORF">M5X09_17235</name>
</gene>
<proteinExistence type="inferred from homology"/>
<dbReference type="InterPro" id="IPR003439">
    <property type="entry name" value="ABC_transporter-like_ATP-bd"/>
</dbReference>